<dbReference type="Proteomes" id="UP001177670">
    <property type="component" value="Unassembled WGS sequence"/>
</dbReference>
<gene>
    <name evidence="2" type="ORF">K0M31_016254</name>
</gene>
<evidence type="ECO:0000313" key="3">
    <source>
        <dbReference type="Proteomes" id="UP001177670"/>
    </source>
</evidence>
<evidence type="ECO:0000256" key="1">
    <source>
        <dbReference type="SAM" id="MobiDB-lite"/>
    </source>
</evidence>
<keyword evidence="3" id="KW-1185">Reference proteome</keyword>
<reference evidence="2" key="1">
    <citation type="submission" date="2021-10" db="EMBL/GenBank/DDBJ databases">
        <title>Melipona bicolor Genome sequencing and assembly.</title>
        <authorList>
            <person name="Araujo N.S."/>
            <person name="Arias M.C."/>
        </authorList>
    </citation>
    <scope>NUCLEOTIDE SEQUENCE</scope>
    <source>
        <strain evidence="2">USP_2M_L1-L4_2017</strain>
        <tissue evidence="2">Whole body</tissue>
    </source>
</reference>
<feature type="region of interest" description="Disordered" evidence="1">
    <location>
        <begin position="36"/>
        <end position="68"/>
    </location>
</feature>
<organism evidence="2 3">
    <name type="scientific">Melipona bicolor</name>
    <dbReference type="NCBI Taxonomy" id="60889"/>
    <lineage>
        <taxon>Eukaryota</taxon>
        <taxon>Metazoa</taxon>
        <taxon>Ecdysozoa</taxon>
        <taxon>Arthropoda</taxon>
        <taxon>Hexapoda</taxon>
        <taxon>Insecta</taxon>
        <taxon>Pterygota</taxon>
        <taxon>Neoptera</taxon>
        <taxon>Endopterygota</taxon>
        <taxon>Hymenoptera</taxon>
        <taxon>Apocrita</taxon>
        <taxon>Aculeata</taxon>
        <taxon>Apoidea</taxon>
        <taxon>Anthophila</taxon>
        <taxon>Apidae</taxon>
        <taxon>Melipona</taxon>
    </lineage>
</organism>
<proteinExistence type="predicted"/>
<dbReference type="EMBL" id="JAHYIQ010000005">
    <property type="protein sequence ID" value="KAK1132119.1"/>
    <property type="molecule type" value="Genomic_DNA"/>
</dbReference>
<comment type="caution">
    <text evidence="2">The sequence shown here is derived from an EMBL/GenBank/DDBJ whole genome shotgun (WGS) entry which is preliminary data.</text>
</comment>
<accession>A0AA40KTB8</accession>
<dbReference type="AlphaFoldDB" id="A0AA40KTB8"/>
<sequence length="106" mass="12189">MFMTIDYHGRVMAAQRKADDVRMYIAKKKAKIEEPEVSPSDLKRCRSSSVRPRFGTPLIGMPPTENSNTPSNCLPTVVLCFSLKFRSLPTWRKRTPSRSLWFVQNV</sequence>
<evidence type="ECO:0000313" key="2">
    <source>
        <dbReference type="EMBL" id="KAK1132119.1"/>
    </source>
</evidence>
<protein>
    <submittedName>
        <fullName evidence="2">Uncharacterized protein</fullName>
    </submittedName>
</protein>
<name>A0AA40KTB8_9HYME</name>